<organism evidence="1 2">
    <name type="scientific">Leeia speluncae</name>
    <dbReference type="NCBI Taxonomy" id="2884804"/>
    <lineage>
        <taxon>Bacteria</taxon>
        <taxon>Pseudomonadati</taxon>
        <taxon>Pseudomonadota</taxon>
        <taxon>Betaproteobacteria</taxon>
        <taxon>Neisseriales</taxon>
        <taxon>Leeiaceae</taxon>
        <taxon>Leeia</taxon>
    </lineage>
</organism>
<dbReference type="EMBL" id="JAJBZT010000002">
    <property type="protein sequence ID" value="MCB6182685.1"/>
    <property type="molecule type" value="Genomic_DNA"/>
</dbReference>
<protein>
    <submittedName>
        <fullName evidence="1">Uncharacterized protein</fullName>
    </submittedName>
</protein>
<dbReference type="SUPFAM" id="SSF50475">
    <property type="entry name" value="FMN-binding split barrel"/>
    <property type="match status" value="1"/>
</dbReference>
<dbReference type="RefSeq" id="WP_227178671.1">
    <property type="nucleotide sequence ID" value="NZ_JAJBZT010000002.1"/>
</dbReference>
<keyword evidence="2" id="KW-1185">Reference proteome</keyword>
<accession>A0ABS8D3C2</accession>
<dbReference type="Proteomes" id="UP001165395">
    <property type="component" value="Unassembled WGS sequence"/>
</dbReference>
<evidence type="ECO:0000313" key="1">
    <source>
        <dbReference type="EMBL" id="MCB6182685.1"/>
    </source>
</evidence>
<proteinExistence type="predicted"/>
<comment type="caution">
    <text evidence="1">The sequence shown here is derived from an EMBL/GenBank/DDBJ whole genome shotgun (WGS) entry which is preliminary data.</text>
</comment>
<reference evidence="1" key="1">
    <citation type="submission" date="2021-10" db="EMBL/GenBank/DDBJ databases">
        <title>The complete genome sequence of Leeia sp. TBRC 13508.</title>
        <authorList>
            <person name="Charoenyingcharoen P."/>
            <person name="Yukphan P."/>
        </authorList>
    </citation>
    <scope>NUCLEOTIDE SEQUENCE</scope>
    <source>
        <strain evidence="1">TBRC 13508</strain>
    </source>
</reference>
<dbReference type="InterPro" id="IPR012349">
    <property type="entry name" value="Split_barrel_FMN-bd"/>
</dbReference>
<gene>
    <name evidence="1" type="ORF">LIN78_03845</name>
</gene>
<dbReference type="Gene3D" id="2.30.110.10">
    <property type="entry name" value="Electron Transport, Fmn-binding Protein, Chain A"/>
    <property type="match status" value="1"/>
</dbReference>
<name>A0ABS8D3C2_9NEIS</name>
<evidence type="ECO:0000313" key="2">
    <source>
        <dbReference type="Proteomes" id="UP001165395"/>
    </source>
</evidence>
<sequence>MDITTYLGKQVLGVMAAYRCDAMVIHICCVFPESDHRLKLFFPRGHDFQVGDLTTIHLDNRSGVDEFDSDIRVYRGSYKGRVLWAEGDWAIVEPRELMLLHGFRAVINYQAVGYEYPDDDRTEIPVPWTSLRDLPVFADKDHMNKVGVLITVAKQQPHTTVLAFLSSEADDIFLITFPETFKSKLLKRDTHCYFVMDERASFTFERAIEWNYTIIESEASLIPKGTALFEHVRQGFIEKNPWETPFFIREDLEMYHLKKKKLVCPSTLTPIA</sequence>